<accession>A0A7Y0LEK4</accession>
<feature type="domain" description="SnoaL-like" evidence="1">
    <location>
        <begin position="3"/>
        <end position="99"/>
    </location>
</feature>
<evidence type="ECO:0000313" key="2">
    <source>
        <dbReference type="EMBL" id="NMP33090.1"/>
    </source>
</evidence>
<comment type="caution">
    <text evidence="2">The sequence shown here is derived from an EMBL/GenBank/DDBJ whole genome shotgun (WGS) entry which is preliminary data.</text>
</comment>
<dbReference type="SUPFAM" id="SSF54427">
    <property type="entry name" value="NTF2-like"/>
    <property type="match status" value="1"/>
</dbReference>
<reference evidence="2 3" key="1">
    <citation type="submission" date="2020-04" db="EMBL/GenBank/DDBJ databases">
        <title>Thalassotalea sp. M1531, isolated from the surface of marine red alga.</title>
        <authorList>
            <person name="Pang L."/>
            <person name="Lu D.-C."/>
        </authorList>
    </citation>
    <scope>NUCLEOTIDE SEQUENCE [LARGE SCALE GENOMIC DNA]</scope>
    <source>
        <strain evidence="2 3">M1531</strain>
    </source>
</reference>
<dbReference type="InterPro" id="IPR037401">
    <property type="entry name" value="SnoaL-like"/>
</dbReference>
<protein>
    <submittedName>
        <fullName evidence="2">Nuclear transport factor 2 family protein</fullName>
    </submittedName>
</protein>
<dbReference type="InterPro" id="IPR032710">
    <property type="entry name" value="NTF2-like_dom_sf"/>
</dbReference>
<dbReference type="Gene3D" id="3.10.450.50">
    <property type="match status" value="1"/>
</dbReference>
<keyword evidence="3" id="KW-1185">Reference proteome</keyword>
<gene>
    <name evidence="2" type="ORF">HII17_16145</name>
</gene>
<dbReference type="RefSeq" id="WP_169076408.1">
    <property type="nucleotide sequence ID" value="NZ_JABBXH010000006.1"/>
</dbReference>
<evidence type="ECO:0000259" key="1">
    <source>
        <dbReference type="Pfam" id="PF12680"/>
    </source>
</evidence>
<organism evidence="2 3">
    <name type="scientific">Thalassotalea algicola</name>
    <dbReference type="NCBI Taxonomy" id="2716224"/>
    <lineage>
        <taxon>Bacteria</taxon>
        <taxon>Pseudomonadati</taxon>
        <taxon>Pseudomonadota</taxon>
        <taxon>Gammaproteobacteria</taxon>
        <taxon>Alteromonadales</taxon>
        <taxon>Colwelliaceae</taxon>
        <taxon>Thalassotalea</taxon>
    </lineage>
</organism>
<dbReference type="EMBL" id="JABBXH010000006">
    <property type="protein sequence ID" value="NMP33090.1"/>
    <property type="molecule type" value="Genomic_DNA"/>
</dbReference>
<dbReference type="Proteomes" id="UP000568664">
    <property type="component" value="Unassembled WGS sequence"/>
</dbReference>
<evidence type="ECO:0000313" key="3">
    <source>
        <dbReference type="Proteomes" id="UP000568664"/>
    </source>
</evidence>
<dbReference type="AlphaFoldDB" id="A0A7Y0LEK4"/>
<name>A0A7Y0LEK4_9GAMM</name>
<proteinExistence type="predicted"/>
<sequence>MLQQWHETVKSRDPAKLQALLADEVNLHSPVIHRTVEGKAMVSMYLTAALHTFANETFTYDREFFADNAAVLEFSTEIDGIYVNGIDMITFNEQGKIIDFKVMVRPLKAINLINDKMTALLEKYKAG</sequence>
<dbReference type="Pfam" id="PF12680">
    <property type="entry name" value="SnoaL_2"/>
    <property type="match status" value="1"/>
</dbReference>